<comment type="caution">
    <text evidence="2">The sequence shown here is derived from an EMBL/GenBank/DDBJ whole genome shotgun (WGS) entry which is preliminary data.</text>
</comment>
<dbReference type="AlphaFoldDB" id="A0A4Q2KPL8"/>
<dbReference type="InterPro" id="IPR018723">
    <property type="entry name" value="DUF2254_membrane"/>
</dbReference>
<dbReference type="Pfam" id="PF10011">
    <property type="entry name" value="DUF2254"/>
    <property type="match status" value="1"/>
</dbReference>
<sequence length="490" mass="53883">MLERGVFCARRRMLAVVLCHSSSQTVARSRAQLDLEMSGTQNHLRAKWDAVRTGLWLLPSGMFALGVLLAIAMLNVDKVAGPQDGPPSWWLSGGDGQDVSNLLSTLLTSVIAMASIVFSVTVVALSLAANSYGPRLIRTFRSATSTQVTLGIFVMTIVYLLIVLSSVSHRMESQTVPHISVAVGSLFSLGAVLGLLAFIQGLSRLMVADEVVRRVRKELDDAVESLTPLNQSEHAPIPPGVERDFETDAVRVQLPREGYVQAVEFEDLARWAAEHDLTVKLNFRPGDFVVEGDRKVLVYPASIEPDWARREIERFIVSGQERTPTQDLEYAIRLLVEVAVRALSPGINDPFTALAVIDRLRGGLSRLANRSMPTPIVCDAGGEPRVVRRVPTYAGAADMAFNQIRQAGCQKPAVLTHMLEAIGEIAEHIRTQEQRDALVRHARLILETGRRETCQRADIHDIERRFRKAAQALSEAPLARSGSPRQDAPM</sequence>
<dbReference type="EMBL" id="SDPV01000001">
    <property type="protein sequence ID" value="RXZ66330.1"/>
    <property type="molecule type" value="Genomic_DNA"/>
</dbReference>
<reference evidence="2 3" key="1">
    <citation type="submission" date="2019-01" db="EMBL/GenBank/DDBJ databases">
        <title>Altererythrobacter rhizovicinus sp. nov., isolated from the rhizosphere soil of Haloxylon ammodendron.</title>
        <authorList>
            <person name="Li H.-P."/>
            <person name="Gou J.-Y."/>
            <person name="Yao D."/>
            <person name="Han Q.-Q."/>
            <person name="Shao K.-Z."/>
            <person name="Zhao Q."/>
            <person name="Zhang J.-L."/>
        </authorList>
    </citation>
    <scope>NUCLEOTIDE SEQUENCE [LARGE SCALE GENOMIC DNA]</scope>
    <source>
        <strain evidence="2 3">AY-3R</strain>
    </source>
</reference>
<gene>
    <name evidence="2" type="ORF">ETX26_06435</name>
</gene>
<accession>A0A4Q2KPL8</accession>
<keyword evidence="1" id="KW-1133">Transmembrane helix</keyword>
<keyword evidence="1" id="KW-0812">Transmembrane</keyword>
<organism evidence="2 3">
    <name type="scientific">Pelagerythrobacter rhizovicinus</name>
    <dbReference type="NCBI Taxonomy" id="2268576"/>
    <lineage>
        <taxon>Bacteria</taxon>
        <taxon>Pseudomonadati</taxon>
        <taxon>Pseudomonadota</taxon>
        <taxon>Alphaproteobacteria</taxon>
        <taxon>Sphingomonadales</taxon>
        <taxon>Erythrobacteraceae</taxon>
        <taxon>Pelagerythrobacter</taxon>
    </lineage>
</organism>
<dbReference type="OrthoDB" id="2955631at2"/>
<keyword evidence="1" id="KW-0472">Membrane</keyword>
<proteinExistence type="predicted"/>
<evidence type="ECO:0000313" key="3">
    <source>
        <dbReference type="Proteomes" id="UP000293623"/>
    </source>
</evidence>
<evidence type="ECO:0000313" key="2">
    <source>
        <dbReference type="EMBL" id="RXZ66330.1"/>
    </source>
</evidence>
<feature type="transmembrane region" description="Helical" evidence="1">
    <location>
        <begin position="148"/>
        <end position="167"/>
    </location>
</feature>
<feature type="transmembrane region" description="Helical" evidence="1">
    <location>
        <begin position="179"/>
        <end position="199"/>
    </location>
</feature>
<feature type="transmembrane region" description="Helical" evidence="1">
    <location>
        <begin position="55"/>
        <end position="76"/>
    </location>
</feature>
<feature type="transmembrane region" description="Helical" evidence="1">
    <location>
        <begin position="106"/>
        <end position="127"/>
    </location>
</feature>
<evidence type="ECO:0000256" key="1">
    <source>
        <dbReference type="SAM" id="Phobius"/>
    </source>
</evidence>
<protein>
    <submittedName>
        <fullName evidence="2">DUF2254 domain-containing protein</fullName>
    </submittedName>
</protein>
<keyword evidence="3" id="KW-1185">Reference proteome</keyword>
<dbReference type="Proteomes" id="UP000293623">
    <property type="component" value="Unassembled WGS sequence"/>
</dbReference>
<name>A0A4Q2KPL8_9SPHN</name>